<evidence type="ECO:0000313" key="10">
    <source>
        <dbReference type="Proteomes" id="UP000199103"/>
    </source>
</evidence>
<dbReference type="PANTHER" id="PTHR21716:SF53">
    <property type="entry name" value="PERMEASE PERM-RELATED"/>
    <property type="match status" value="1"/>
</dbReference>
<dbReference type="RefSeq" id="WP_157683170.1">
    <property type="nucleotide sequence ID" value="NZ_LT629772.1"/>
</dbReference>
<keyword evidence="6 8" id="KW-1133">Transmembrane helix</keyword>
<dbReference type="Proteomes" id="UP000199103">
    <property type="component" value="Chromosome I"/>
</dbReference>
<dbReference type="STRING" id="630515.SAMN04489812_0476"/>
<keyword evidence="5 8" id="KW-0812">Transmembrane</keyword>
<comment type="similarity">
    <text evidence="2">Belongs to the autoinducer-2 exporter (AI-2E) (TC 2.A.86) family.</text>
</comment>
<dbReference type="GO" id="GO:0005886">
    <property type="term" value="C:plasma membrane"/>
    <property type="evidence" value="ECO:0007669"/>
    <property type="project" value="UniProtKB-SubCell"/>
</dbReference>
<evidence type="ECO:0000256" key="6">
    <source>
        <dbReference type="ARBA" id="ARBA00022989"/>
    </source>
</evidence>
<gene>
    <name evidence="9" type="ORF">SAMN04489812_0476</name>
</gene>
<dbReference type="OrthoDB" id="9784366at2"/>
<reference evidence="9 10" key="1">
    <citation type="submission" date="2016-10" db="EMBL/GenBank/DDBJ databases">
        <authorList>
            <person name="de Groot N.N."/>
        </authorList>
    </citation>
    <scope>NUCLEOTIDE SEQUENCE [LARGE SCALE GENOMIC DNA]</scope>
    <source>
        <strain evidence="9 10">DSM 21800</strain>
    </source>
</reference>
<sequence length="388" mass="41284">MASEDRSTGQEVPRTVRDLLPRRFLVAVAWVLGLAVLGGGVRLLLWLLDQLAVVIVPCAVALLFVALLAPLDQLFRRRLPRSLSAGLTVLILLAVLGGVSTLAGSGIASRSGRLVAQFRLSLTDIRHRLLTGPLPIDQHALDWLQHRVTRSLQSAGSGTASAALGITEGTAHLVAGVLLALFVVLFLLHDGDRVWNWFVELFPQRASDRVREAGRAAWVALTGFIQGTFVIACIHALVIGTALWLLGVPIVLPLAILVFVGSFIPVVGAFVAGAVAVVITLGTAGLGAAVPLLVILVVENEIEAHLLQPFVVGRFVRLHPLAIIVVLALGTFVAGFAGALFVVPLTGVLRAVWGPLNGRPSVVPVGRPSRLSRLWQWFRRRAGSAASR</sequence>
<feature type="transmembrane region" description="Helical" evidence="8">
    <location>
        <begin position="274"/>
        <end position="298"/>
    </location>
</feature>
<organism evidence="9 10">
    <name type="scientific">Microlunatus soli</name>
    <dbReference type="NCBI Taxonomy" id="630515"/>
    <lineage>
        <taxon>Bacteria</taxon>
        <taxon>Bacillati</taxon>
        <taxon>Actinomycetota</taxon>
        <taxon>Actinomycetes</taxon>
        <taxon>Propionibacteriales</taxon>
        <taxon>Propionibacteriaceae</taxon>
        <taxon>Microlunatus</taxon>
    </lineage>
</organism>
<evidence type="ECO:0000256" key="8">
    <source>
        <dbReference type="SAM" id="Phobius"/>
    </source>
</evidence>
<keyword evidence="3" id="KW-0813">Transport</keyword>
<dbReference type="AlphaFoldDB" id="A0A1H1NEQ8"/>
<proteinExistence type="inferred from homology"/>
<feature type="transmembrane region" description="Helical" evidence="8">
    <location>
        <begin position="83"/>
        <end position="108"/>
    </location>
</feature>
<evidence type="ECO:0000256" key="5">
    <source>
        <dbReference type="ARBA" id="ARBA00022692"/>
    </source>
</evidence>
<keyword evidence="4" id="KW-1003">Cell membrane</keyword>
<dbReference type="Pfam" id="PF01594">
    <property type="entry name" value="AI-2E_transport"/>
    <property type="match status" value="1"/>
</dbReference>
<dbReference type="PANTHER" id="PTHR21716">
    <property type="entry name" value="TRANSMEMBRANE PROTEIN"/>
    <property type="match status" value="1"/>
</dbReference>
<evidence type="ECO:0000256" key="3">
    <source>
        <dbReference type="ARBA" id="ARBA00022448"/>
    </source>
</evidence>
<feature type="transmembrane region" description="Helical" evidence="8">
    <location>
        <begin position="318"/>
        <end position="343"/>
    </location>
</feature>
<dbReference type="GO" id="GO:0055085">
    <property type="term" value="P:transmembrane transport"/>
    <property type="evidence" value="ECO:0007669"/>
    <property type="project" value="TreeGrafter"/>
</dbReference>
<keyword evidence="7 8" id="KW-0472">Membrane</keyword>
<dbReference type="InterPro" id="IPR002549">
    <property type="entry name" value="AI-2E-like"/>
</dbReference>
<feature type="transmembrane region" description="Helical" evidence="8">
    <location>
        <begin position="24"/>
        <end position="45"/>
    </location>
</feature>
<evidence type="ECO:0000256" key="1">
    <source>
        <dbReference type="ARBA" id="ARBA00004651"/>
    </source>
</evidence>
<comment type="subcellular location">
    <subcellularLocation>
        <location evidence="1">Cell membrane</location>
        <topology evidence="1">Multi-pass membrane protein</topology>
    </subcellularLocation>
</comment>
<accession>A0A1H1NEQ8</accession>
<keyword evidence="10" id="KW-1185">Reference proteome</keyword>
<evidence type="ECO:0000256" key="2">
    <source>
        <dbReference type="ARBA" id="ARBA00009773"/>
    </source>
</evidence>
<name>A0A1H1NEQ8_9ACTN</name>
<feature type="transmembrane region" description="Helical" evidence="8">
    <location>
        <begin position="244"/>
        <end position="267"/>
    </location>
</feature>
<dbReference type="EMBL" id="LT629772">
    <property type="protein sequence ID" value="SDR96899.1"/>
    <property type="molecule type" value="Genomic_DNA"/>
</dbReference>
<feature type="transmembrane region" description="Helical" evidence="8">
    <location>
        <begin position="216"/>
        <end position="238"/>
    </location>
</feature>
<feature type="transmembrane region" description="Helical" evidence="8">
    <location>
        <begin position="169"/>
        <end position="188"/>
    </location>
</feature>
<feature type="transmembrane region" description="Helical" evidence="8">
    <location>
        <begin position="51"/>
        <end position="71"/>
    </location>
</feature>
<evidence type="ECO:0000256" key="4">
    <source>
        <dbReference type="ARBA" id="ARBA00022475"/>
    </source>
</evidence>
<protein>
    <submittedName>
        <fullName evidence="9">Predicted PurR-regulated permease PerM</fullName>
    </submittedName>
</protein>
<evidence type="ECO:0000313" key="9">
    <source>
        <dbReference type="EMBL" id="SDR96899.1"/>
    </source>
</evidence>
<evidence type="ECO:0000256" key="7">
    <source>
        <dbReference type="ARBA" id="ARBA00023136"/>
    </source>
</evidence>